<evidence type="ECO:0000313" key="16">
    <source>
        <dbReference type="RefSeq" id="XP_028275920.1"/>
    </source>
</evidence>
<feature type="transmembrane region" description="Helical" evidence="13">
    <location>
        <begin position="199"/>
        <end position="227"/>
    </location>
</feature>
<evidence type="ECO:0000256" key="2">
    <source>
        <dbReference type="ARBA" id="ARBA00022475"/>
    </source>
</evidence>
<sequence>MMSYNNTTTITHFFILGFPGLEPQYYGPVSALLFLVYLAIAVGNIFILVFVSREQCLHKPSYLIFCHLALNDLLFGTTTLPKIISKYWFDDSIISFYGCFVQMYFVHFLGASHSFILMVMALDRFIAICAPLRYASFVTNSTVSALCGISWFVPSSWMVASVLHALTLPFCNANIIIQCFCDHISISKLACGSSYDVEILAFGMAMFTLMGPLVFIIFSYFAIIVAVMKMSLSEGRIKALSTCAPQLLITFLFYMPRVFVYLANITGFTFSLPVKIVIVMLYSLIPAAVNPIIYCLKTKDIKECLKKRFLSAKLISPQNHNKT</sequence>
<dbReference type="PROSITE" id="PS50262">
    <property type="entry name" value="G_PROTEIN_RECEP_F1_2"/>
    <property type="match status" value="1"/>
</dbReference>
<feature type="transmembrane region" description="Helical" evidence="13">
    <location>
        <begin position="276"/>
        <end position="296"/>
    </location>
</feature>
<dbReference type="GeneID" id="114445159"/>
<keyword evidence="6 13" id="KW-1133">Transmembrane helix</keyword>
<feature type="transmembrane region" description="Helical" evidence="13">
    <location>
        <begin position="25"/>
        <end position="50"/>
    </location>
</feature>
<keyword evidence="2" id="KW-1003">Cell membrane</keyword>
<feature type="transmembrane region" description="Helical" evidence="13">
    <location>
        <begin position="134"/>
        <end position="153"/>
    </location>
</feature>
<evidence type="ECO:0000259" key="14">
    <source>
        <dbReference type="PROSITE" id="PS50262"/>
    </source>
</evidence>
<feature type="transmembrane region" description="Helical" evidence="13">
    <location>
        <begin position="247"/>
        <end position="270"/>
    </location>
</feature>
<keyword evidence="3" id="KW-0716">Sensory transduction</keyword>
<name>A0A6P7JGM3_9TELE</name>
<dbReference type="GO" id="GO:0004930">
    <property type="term" value="F:G protein-coupled receptor activity"/>
    <property type="evidence" value="ECO:0007669"/>
    <property type="project" value="UniProtKB-KW"/>
</dbReference>
<keyword evidence="5" id="KW-0552">Olfaction</keyword>
<evidence type="ECO:0000313" key="15">
    <source>
        <dbReference type="Proteomes" id="UP000515145"/>
    </source>
</evidence>
<dbReference type="Gene3D" id="1.20.1070.10">
    <property type="entry name" value="Rhodopsin 7-helix transmembrane proteins"/>
    <property type="match status" value="1"/>
</dbReference>
<dbReference type="SUPFAM" id="SSF81321">
    <property type="entry name" value="Family A G protein-coupled receptor-like"/>
    <property type="match status" value="1"/>
</dbReference>
<dbReference type="OrthoDB" id="6144443at2759"/>
<dbReference type="Pfam" id="PF13853">
    <property type="entry name" value="7tm_4"/>
    <property type="match status" value="1"/>
</dbReference>
<evidence type="ECO:0000256" key="13">
    <source>
        <dbReference type="SAM" id="Phobius"/>
    </source>
</evidence>
<dbReference type="GO" id="GO:0004984">
    <property type="term" value="F:olfactory receptor activity"/>
    <property type="evidence" value="ECO:0007669"/>
    <property type="project" value="InterPro"/>
</dbReference>
<keyword evidence="12" id="KW-0807">Transducer</keyword>
<gene>
    <name evidence="16" type="primary">LOC114445159</name>
</gene>
<dbReference type="PRINTS" id="PR00237">
    <property type="entry name" value="GPCRRHODOPSN"/>
</dbReference>
<dbReference type="InterPro" id="IPR050402">
    <property type="entry name" value="OR51/52/56-like"/>
</dbReference>
<evidence type="ECO:0000256" key="11">
    <source>
        <dbReference type="ARBA" id="ARBA00023180"/>
    </source>
</evidence>
<dbReference type="InParanoid" id="A0A6P7JGM3"/>
<evidence type="ECO:0000256" key="5">
    <source>
        <dbReference type="ARBA" id="ARBA00022725"/>
    </source>
</evidence>
<dbReference type="RefSeq" id="XP_028275920.1">
    <property type="nucleotide sequence ID" value="XM_028420119.1"/>
</dbReference>
<evidence type="ECO:0000256" key="4">
    <source>
        <dbReference type="ARBA" id="ARBA00022692"/>
    </source>
</evidence>
<accession>A0A6P7JGM3</accession>
<evidence type="ECO:0000256" key="10">
    <source>
        <dbReference type="ARBA" id="ARBA00023170"/>
    </source>
</evidence>
<keyword evidence="4 13" id="KW-0812">Transmembrane</keyword>
<evidence type="ECO:0000256" key="9">
    <source>
        <dbReference type="ARBA" id="ARBA00023157"/>
    </source>
</evidence>
<dbReference type="PRINTS" id="PR00245">
    <property type="entry name" value="OLFACTORYR"/>
</dbReference>
<dbReference type="GO" id="GO:0005886">
    <property type="term" value="C:plasma membrane"/>
    <property type="evidence" value="ECO:0007669"/>
    <property type="project" value="UniProtKB-SubCell"/>
</dbReference>
<dbReference type="InterPro" id="IPR017452">
    <property type="entry name" value="GPCR_Rhodpsn_7TM"/>
</dbReference>
<comment type="subcellular location">
    <subcellularLocation>
        <location evidence="1">Cell membrane</location>
        <topology evidence="1">Multi-pass membrane protein</topology>
    </subcellularLocation>
</comment>
<keyword evidence="7" id="KW-0297">G-protein coupled receptor</keyword>
<keyword evidence="8 13" id="KW-0472">Membrane</keyword>
<evidence type="ECO:0000256" key="8">
    <source>
        <dbReference type="ARBA" id="ARBA00023136"/>
    </source>
</evidence>
<evidence type="ECO:0000256" key="7">
    <source>
        <dbReference type="ARBA" id="ARBA00023040"/>
    </source>
</evidence>
<keyword evidence="15" id="KW-1185">Reference proteome</keyword>
<evidence type="ECO:0000256" key="1">
    <source>
        <dbReference type="ARBA" id="ARBA00004651"/>
    </source>
</evidence>
<evidence type="ECO:0000256" key="3">
    <source>
        <dbReference type="ARBA" id="ARBA00022606"/>
    </source>
</evidence>
<protein>
    <submittedName>
        <fullName evidence="16">Olfactory receptor 52E8-like</fullName>
    </submittedName>
</protein>
<proteinExistence type="predicted"/>
<keyword evidence="11" id="KW-0325">Glycoprotein</keyword>
<dbReference type="FunFam" id="1.20.1070.10:FF:000024">
    <property type="entry name" value="Olfactory receptor"/>
    <property type="match status" value="1"/>
</dbReference>
<dbReference type="AlphaFoldDB" id="A0A6P7JGM3"/>
<dbReference type="InterPro" id="IPR000276">
    <property type="entry name" value="GPCR_Rhodpsn"/>
</dbReference>
<organism evidence="15 16">
    <name type="scientific">Parambassis ranga</name>
    <name type="common">Indian glassy fish</name>
    <dbReference type="NCBI Taxonomy" id="210632"/>
    <lineage>
        <taxon>Eukaryota</taxon>
        <taxon>Metazoa</taxon>
        <taxon>Chordata</taxon>
        <taxon>Craniata</taxon>
        <taxon>Vertebrata</taxon>
        <taxon>Euteleostomi</taxon>
        <taxon>Actinopterygii</taxon>
        <taxon>Neopterygii</taxon>
        <taxon>Teleostei</taxon>
        <taxon>Neoteleostei</taxon>
        <taxon>Acanthomorphata</taxon>
        <taxon>Ovalentaria</taxon>
        <taxon>Ambassidae</taxon>
        <taxon>Parambassis</taxon>
    </lineage>
</organism>
<dbReference type="InterPro" id="IPR000725">
    <property type="entry name" value="Olfact_rcpt"/>
</dbReference>
<reference evidence="16" key="1">
    <citation type="submission" date="2025-08" db="UniProtKB">
        <authorList>
            <consortium name="RefSeq"/>
        </authorList>
    </citation>
    <scope>IDENTIFICATION</scope>
</reference>
<keyword evidence="9" id="KW-1015">Disulfide bond</keyword>
<dbReference type="Proteomes" id="UP000515145">
    <property type="component" value="Chromosome 13"/>
</dbReference>
<feature type="transmembrane region" description="Helical" evidence="13">
    <location>
        <begin position="104"/>
        <end position="122"/>
    </location>
</feature>
<keyword evidence="10" id="KW-0675">Receptor</keyword>
<evidence type="ECO:0000256" key="12">
    <source>
        <dbReference type="ARBA" id="ARBA00023224"/>
    </source>
</evidence>
<dbReference type="FunCoup" id="A0A6P7JGM3">
    <property type="interactions" value="328"/>
</dbReference>
<feature type="domain" description="G-protein coupled receptors family 1 profile" evidence="14">
    <location>
        <begin position="43"/>
        <end position="294"/>
    </location>
</feature>
<dbReference type="PANTHER" id="PTHR26450">
    <property type="entry name" value="OLFACTORY RECEPTOR 56B1-RELATED"/>
    <property type="match status" value="1"/>
</dbReference>
<dbReference type="PANTHER" id="PTHR26450:SF417">
    <property type="entry name" value="ODORANT RECEPTOR-RELATED"/>
    <property type="match status" value="1"/>
</dbReference>
<feature type="transmembrane region" description="Helical" evidence="13">
    <location>
        <begin position="62"/>
        <end position="84"/>
    </location>
</feature>
<evidence type="ECO:0000256" key="6">
    <source>
        <dbReference type="ARBA" id="ARBA00022989"/>
    </source>
</evidence>